<dbReference type="InterPro" id="IPR023213">
    <property type="entry name" value="CAT-like_dom_sf"/>
</dbReference>
<dbReference type="PANTHER" id="PTHR31896">
    <property type="entry name" value="FAMILY REGULATORY PROTEIN, PUTATIVE (AFU_ORTHOLOGUE AFUA_3G14730)-RELATED"/>
    <property type="match status" value="1"/>
</dbReference>
<evidence type="ECO:0000313" key="3">
    <source>
        <dbReference type="Proteomes" id="UP001370490"/>
    </source>
</evidence>
<keyword evidence="3" id="KW-1185">Reference proteome</keyword>
<comment type="caution">
    <text evidence="2">The sequence shown here is derived from an EMBL/GenBank/DDBJ whole genome shotgun (WGS) entry which is preliminary data.</text>
</comment>
<dbReference type="AlphaFoldDB" id="A0AAN8UQE5"/>
<reference evidence="2 3" key="1">
    <citation type="submission" date="2023-12" db="EMBL/GenBank/DDBJ databases">
        <title>A high-quality genome assembly for Dillenia turbinata (Dilleniales).</title>
        <authorList>
            <person name="Chanderbali A."/>
        </authorList>
    </citation>
    <scope>NUCLEOTIDE SEQUENCE [LARGE SCALE GENOMIC DNA]</scope>
    <source>
        <strain evidence="2">LSX21</strain>
        <tissue evidence="2">Leaf</tissue>
    </source>
</reference>
<evidence type="ECO:0000313" key="2">
    <source>
        <dbReference type="EMBL" id="KAK6914458.1"/>
    </source>
</evidence>
<evidence type="ECO:0000256" key="1">
    <source>
        <dbReference type="ARBA" id="ARBA00022679"/>
    </source>
</evidence>
<feature type="non-terminal residue" evidence="2">
    <location>
        <position position="392"/>
    </location>
</feature>
<name>A0AAN8UQE5_9MAGN</name>
<dbReference type="Pfam" id="PF02458">
    <property type="entry name" value="Transferase"/>
    <property type="match status" value="2"/>
</dbReference>
<dbReference type="InterPro" id="IPR051283">
    <property type="entry name" value="Sec_Metabolite_Acyltrans"/>
</dbReference>
<dbReference type="GO" id="GO:0016740">
    <property type="term" value="F:transferase activity"/>
    <property type="evidence" value="ECO:0007669"/>
    <property type="project" value="UniProtKB-KW"/>
</dbReference>
<dbReference type="Gene3D" id="3.30.559.10">
    <property type="entry name" value="Chloramphenicol acetyltransferase-like domain"/>
    <property type="match status" value="2"/>
</dbReference>
<proteinExistence type="predicted"/>
<sequence>MELEHIHYISTSTVYPATYKHSTQAPRMDLSPWDLQLLPVDYIQKGLLFLKPAPDTPKDQSLIHHLETSLSRALDAFFPLAGRLSVVQNNDNTVTYFINCNNTGAQLIHATTDNMTVANILEPRNVPSIVRPFFPLNSLKNHQDISSNPSLNHFVSTPCLKRWFVDETHFPVHLFPPVFDEEIADAFSRTPFLQERVLKLNPPLPAHYFGNALQPVAVTVTVNELISNGVGWIALKMRQMNDDSSEEKSVREYLQTRLEDHKFIRVRKVGSNNGFVTVRQDSMFMGTTFVGDSLLLCEVGLGINSMGDKIEALEQDEEFMQIVSEVPCQNYHGWFAEIQCLRVRSGVGNQFDGRLSVYGGVEDGIMDIEARLLGDKFQALEKDEELFMQTVS</sequence>
<dbReference type="PANTHER" id="PTHR31896:SF43">
    <property type="entry name" value="PROTEIN ENHANCED PSEUDOMONAS SUSCEPTIBILITY 1"/>
    <property type="match status" value="1"/>
</dbReference>
<gene>
    <name evidence="2" type="ORF">RJ641_021779</name>
</gene>
<dbReference type="Proteomes" id="UP001370490">
    <property type="component" value="Unassembled WGS sequence"/>
</dbReference>
<accession>A0AAN8UQE5</accession>
<evidence type="ECO:0008006" key="4">
    <source>
        <dbReference type="Google" id="ProtNLM"/>
    </source>
</evidence>
<keyword evidence="1" id="KW-0808">Transferase</keyword>
<protein>
    <recommendedName>
        <fullName evidence="4">Transferase</fullName>
    </recommendedName>
</protein>
<organism evidence="2 3">
    <name type="scientific">Dillenia turbinata</name>
    <dbReference type="NCBI Taxonomy" id="194707"/>
    <lineage>
        <taxon>Eukaryota</taxon>
        <taxon>Viridiplantae</taxon>
        <taxon>Streptophyta</taxon>
        <taxon>Embryophyta</taxon>
        <taxon>Tracheophyta</taxon>
        <taxon>Spermatophyta</taxon>
        <taxon>Magnoliopsida</taxon>
        <taxon>eudicotyledons</taxon>
        <taxon>Gunneridae</taxon>
        <taxon>Pentapetalae</taxon>
        <taxon>Dilleniales</taxon>
        <taxon>Dilleniaceae</taxon>
        <taxon>Dillenia</taxon>
    </lineage>
</organism>
<dbReference type="EMBL" id="JBAMMX010000026">
    <property type="protein sequence ID" value="KAK6914458.1"/>
    <property type="molecule type" value="Genomic_DNA"/>
</dbReference>